<feature type="region of interest" description="Disordered" evidence="1">
    <location>
        <begin position="1"/>
        <end position="54"/>
    </location>
</feature>
<evidence type="ECO:0000313" key="2">
    <source>
        <dbReference type="EMBL" id="CAI8595612.1"/>
    </source>
</evidence>
<name>A0AAV0ZCV3_VICFA</name>
<dbReference type="AlphaFoldDB" id="A0AAV0ZCV3"/>
<sequence>MAKPNEGWPKSAGESTMDPSQLSLTLGSRSWALRSSGQQGKRHITSDKCPNGGVTCHHRVRINTTIKTKNTQIAIHFSKRSLSSSKHRTDVQPILIGKHKPAKEGGGTWWPPPYSPVNTT</sequence>
<feature type="compositionally biased region" description="Polar residues" evidence="1">
    <location>
        <begin position="13"/>
        <end position="39"/>
    </location>
</feature>
<keyword evidence="3" id="KW-1185">Reference proteome</keyword>
<dbReference type="Proteomes" id="UP001157006">
    <property type="component" value="Chromosome 1S"/>
</dbReference>
<organism evidence="2 3">
    <name type="scientific">Vicia faba</name>
    <name type="common">Broad bean</name>
    <name type="synonym">Faba vulgaris</name>
    <dbReference type="NCBI Taxonomy" id="3906"/>
    <lineage>
        <taxon>Eukaryota</taxon>
        <taxon>Viridiplantae</taxon>
        <taxon>Streptophyta</taxon>
        <taxon>Embryophyta</taxon>
        <taxon>Tracheophyta</taxon>
        <taxon>Spermatophyta</taxon>
        <taxon>Magnoliopsida</taxon>
        <taxon>eudicotyledons</taxon>
        <taxon>Gunneridae</taxon>
        <taxon>Pentapetalae</taxon>
        <taxon>rosids</taxon>
        <taxon>fabids</taxon>
        <taxon>Fabales</taxon>
        <taxon>Fabaceae</taxon>
        <taxon>Papilionoideae</taxon>
        <taxon>50 kb inversion clade</taxon>
        <taxon>NPAAA clade</taxon>
        <taxon>Hologalegina</taxon>
        <taxon>IRL clade</taxon>
        <taxon>Fabeae</taxon>
        <taxon>Vicia</taxon>
    </lineage>
</organism>
<proteinExistence type="predicted"/>
<evidence type="ECO:0000256" key="1">
    <source>
        <dbReference type="SAM" id="MobiDB-lite"/>
    </source>
</evidence>
<feature type="region of interest" description="Disordered" evidence="1">
    <location>
        <begin position="79"/>
        <end position="120"/>
    </location>
</feature>
<protein>
    <submittedName>
        <fullName evidence="2">Uncharacterized protein</fullName>
    </submittedName>
</protein>
<feature type="compositionally biased region" description="Pro residues" evidence="1">
    <location>
        <begin position="110"/>
        <end position="120"/>
    </location>
</feature>
<gene>
    <name evidence="2" type="ORF">VFH_I199360</name>
</gene>
<accession>A0AAV0ZCV3</accession>
<reference evidence="2 3" key="1">
    <citation type="submission" date="2023-01" db="EMBL/GenBank/DDBJ databases">
        <authorList>
            <person name="Kreplak J."/>
        </authorList>
    </citation>
    <scope>NUCLEOTIDE SEQUENCE [LARGE SCALE GENOMIC DNA]</scope>
</reference>
<dbReference type="EMBL" id="OX451735">
    <property type="protein sequence ID" value="CAI8595612.1"/>
    <property type="molecule type" value="Genomic_DNA"/>
</dbReference>
<evidence type="ECO:0000313" key="3">
    <source>
        <dbReference type="Proteomes" id="UP001157006"/>
    </source>
</evidence>